<evidence type="ECO:0000256" key="1">
    <source>
        <dbReference type="ARBA" id="ARBA00022536"/>
    </source>
</evidence>
<evidence type="ECO:0000259" key="6">
    <source>
        <dbReference type="PROSITE" id="PS50026"/>
    </source>
</evidence>
<organism evidence="7 8">
    <name type="scientific">Porites evermanni</name>
    <dbReference type="NCBI Taxonomy" id="104178"/>
    <lineage>
        <taxon>Eukaryota</taxon>
        <taxon>Metazoa</taxon>
        <taxon>Cnidaria</taxon>
        <taxon>Anthozoa</taxon>
        <taxon>Hexacorallia</taxon>
        <taxon>Scleractinia</taxon>
        <taxon>Fungiina</taxon>
        <taxon>Poritidae</taxon>
        <taxon>Porites</taxon>
    </lineage>
</organism>
<dbReference type="Pfam" id="PF12947">
    <property type="entry name" value="EGF_3"/>
    <property type="match status" value="1"/>
</dbReference>
<comment type="caution">
    <text evidence="7">The sequence shown here is derived from an EMBL/GenBank/DDBJ whole genome shotgun (WGS) entry which is preliminary data.</text>
</comment>
<dbReference type="InterPro" id="IPR001881">
    <property type="entry name" value="EGF-like_Ca-bd_dom"/>
</dbReference>
<dbReference type="InterPro" id="IPR052235">
    <property type="entry name" value="Nephronectin_domain"/>
</dbReference>
<name>A0ABN8QVI2_9CNID</name>
<evidence type="ECO:0000256" key="5">
    <source>
        <dbReference type="PROSITE-ProRule" id="PRU00076"/>
    </source>
</evidence>
<dbReference type="PROSITE" id="PS50026">
    <property type="entry name" value="EGF_3"/>
    <property type="match status" value="1"/>
</dbReference>
<keyword evidence="3" id="KW-0677">Repeat</keyword>
<dbReference type="Proteomes" id="UP001159427">
    <property type="component" value="Unassembled WGS sequence"/>
</dbReference>
<dbReference type="Gene3D" id="2.10.25.10">
    <property type="entry name" value="Laminin"/>
    <property type="match status" value="1"/>
</dbReference>
<comment type="caution">
    <text evidence="5">Lacks conserved residue(s) required for the propagation of feature annotation.</text>
</comment>
<keyword evidence="2" id="KW-0732">Signal</keyword>
<keyword evidence="4" id="KW-1015">Disulfide bond</keyword>
<dbReference type="SMART" id="SM00179">
    <property type="entry name" value="EGF_CA"/>
    <property type="match status" value="1"/>
</dbReference>
<evidence type="ECO:0000313" key="8">
    <source>
        <dbReference type="Proteomes" id="UP001159427"/>
    </source>
</evidence>
<keyword evidence="1 5" id="KW-0245">EGF-like domain</keyword>
<dbReference type="CDD" id="cd00054">
    <property type="entry name" value="EGF_CA"/>
    <property type="match status" value="1"/>
</dbReference>
<dbReference type="InterPro" id="IPR000742">
    <property type="entry name" value="EGF"/>
</dbReference>
<keyword evidence="8" id="KW-1185">Reference proteome</keyword>
<dbReference type="InterPro" id="IPR024731">
    <property type="entry name" value="NELL2-like_EGF"/>
</dbReference>
<dbReference type="PANTHER" id="PTHR24050">
    <property type="entry name" value="PA14 DOMAIN-CONTAINING PROTEIN"/>
    <property type="match status" value="1"/>
</dbReference>
<dbReference type="SUPFAM" id="SSF57196">
    <property type="entry name" value="EGF/Laminin"/>
    <property type="match status" value="1"/>
</dbReference>
<evidence type="ECO:0000256" key="3">
    <source>
        <dbReference type="ARBA" id="ARBA00022737"/>
    </source>
</evidence>
<dbReference type="PANTHER" id="PTHR24050:SF28">
    <property type="entry name" value="UROMODULIN-LIKE"/>
    <property type="match status" value="1"/>
</dbReference>
<dbReference type="InterPro" id="IPR000152">
    <property type="entry name" value="EGF-type_Asp/Asn_hydroxyl_site"/>
</dbReference>
<proteinExistence type="predicted"/>
<protein>
    <recommendedName>
        <fullName evidence="6">EGF-like domain-containing protein</fullName>
    </recommendedName>
</protein>
<evidence type="ECO:0000256" key="2">
    <source>
        <dbReference type="ARBA" id="ARBA00022729"/>
    </source>
</evidence>
<gene>
    <name evidence="7" type="ORF">PEVE_00007152</name>
</gene>
<evidence type="ECO:0000256" key="4">
    <source>
        <dbReference type="ARBA" id="ARBA00023157"/>
    </source>
</evidence>
<feature type="domain" description="EGF-like" evidence="6">
    <location>
        <begin position="42"/>
        <end position="82"/>
    </location>
</feature>
<accession>A0ABN8QVI2</accession>
<dbReference type="PROSITE" id="PS01186">
    <property type="entry name" value="EGF_2"/>
    <property type="match status" value="1"/>
</dbReference>
<dbReference type="EMBL" id="CALNXI010001475">
    <property type="protein sequence ID" value="CAH3170164.1"/>
    <property type="molecule type" value="Genomic_DNA"/>
</dbReference>
<evidence type="ECO:0000313" key="7">
    <source>
        <dbReference type="EMBL" id="CAH3170164.1"/>
    </source>
</evidence>
<reference evidence="7 8" key="1">
    <citation type="submission" date="2022-05" db="EMBL/GenBank/DDBJ databases">
        <authorList>
            <consortium name="Genoscope - CEA"/>
            <person name="William W."/>
        </authorList>
    </citation>
    <scope>NUCLEOTIDE SEQUENCE [LARGE SCALE GENOMIC DNA]</scope>
</reference>
<dbReference type="SMART" id="SM00181">
    <property type="entry name" value="EGF"/>
    <property type="match status" value="1"/>
</dbReference>
<dbReference type="PROSITE" id="PS00010">
    <property type="entry name" value="ASX_HYDROXYL"/>
    <property type="match status" value="1"/>
</dbReference>
<sequence>MSATLQIIAVIKTLGVITLKDHSLAPVSQGTKVMDTIVQVKFFDECLKNSHNCSENATCTNMEGSFNCSCKPGYVGNGHSCSGWFLEFLSCFPLVLILLGNEIVTRSFYNNFIYSFKYYLITYSNLTSQSSRIVDNDSEFISIYLHNAENQGGVTFNPLFCTTMGA</sequence>